<proteinExistence type="predicted"/>
<name>A0A8J3CXF8_9BACT</name>
<keyword evidence="4" id="KW-1185">Reference proteome</keyword>
<dbReference type="InterPro" id="IPR028098">
    <property type="entry name" value="Glyco_trans_4-like_N"/>
</dbReference>
<reference evidence="3" key="2">
    <citation type="submission" date="2020-09" db="EMBL/GenBank/DDBJ databases">
        <authorList>
            <person name="Sun Q."/>
            <person name="Kim S."/>
        </authorList>
    </citation>
    <scope>NUCLEOTIDE SEQUENCE</scope>
    <source>
        <strain evidence="3">KCTC 23224</strain>
    </source>
</reference>
<dbReference type="InterPro" id="IPR001296">
    <property type="entry name" value="Glyco_trans_1"/>
</dbReference>
<comment type="caution">
    <text evidence="3">The sequence shown here is derived from an EMBL/GenBank/DDBJ whole genome shotgun (WGS) entry which is preliminary data.</text>
</comment>
<feature type="domain" description="Glycosyltransferase subfamily 4-like N-terminal" evidence="2">
    <location>
        <begin position="31"/>
        <end position="180"/>
    </location>
</feature>
<evidence type="ECO:0000259" key="1">
    <source>
        <dbReference type="Pfam" id="PF00534"/>
    </source>
</evidence>
<dbReference type="AlphaFoldDB" id="A0A8J3CXF8"/>
<reference evidence="3" key="1">
    <citation type="journal article" date="2014" name="Int. J. Syst. Evol. Microbiol.">
        <title>Complete genome sequence of Corynebacterium casei LMG S-19264T (=DSM 44701T), isolated from a smear-ripened cheese.</title>
        <authorList>
            <consortium name="US DOE Joint Genome Institute (JGI-PGF)"/>
            <person name="Walter F."/>
            <person name="Albersmeier A."/>
            <person name="Kalinowski J."/>
            <person name="Ruckert C."/>
        </authorList>
    </citation>
    <scope>NUCLEOTIDE SEQUENCE</scope>
    <source>
        <strain evidence="3">KCTC 23224</strain>
    </source>
</reference>
<dbReference type="PANTHER" id="PTHR12526">
    <property type="entry name" value="GLYCOSYLTRANSFERASE"/>
    <property type="match status" value="1"/>
</dbReference>
<dbReference type="Proteomes" id="UP000642809">
    <property type="component" value="Unassembled WGS sequence"/>
</dbReference>
<dbReference type="Pfam" id="PF13439">
    <property type="entry name" value="Glyco_transf_4"/>
    <property type="match status" value="1"/>
</dbReference>
<sequence length="384" mass="43555">MDKKGTIVFLHSSSELYGASKILIFVMEIVRKMGFSTVVILPGDGPLREEMESLGMDVRIMNLGILRRKYFSPLGIINRGKRLLKAYQFLKELHQQEEIALIYSNTLAVIIGAIFARKKRIKHIWHIHEILPGPEFLIKFLARQLDQSTPQPLVVSEAVAQHWRPHLKVAHPKVIHNGMDYREFTTANRELRTHLGVQDHQRVITMVGRINPGKGQQFFLQMAQQLIKTYPNTIFWMVGDPYPGYEYIQEELHAFIAQHGLSDHVVDLGFRRDIPAILKASDIFVLPSILPDSFPTVILEAMAAGLPVVASDSGGAREMVFHNQTGFIFPVGDEEKGVLYLSKLLDNPDHAVQMGMAGQKRVLDSFSYKKFSTSIEAFLWSQIN</sequence>
<dbReference type="CDD" id="cd03801">
    <property type="entry name" value="GT4_PimA-like"/>
    <property type="match status" value="1"/>
</dbReference>
<dbReference type="GO" id="GO:0016757">
    <property type="term" value="F:glycosyltransferase activity"/>
    <property type="evidence" value="ECO:0007669"/>
    <property type="project" value="InterPro"/>
</dbReference>
<accession>A0A8J3CXF8</accession>
<dbReference type="Pfam" id="PF00534">
    <property type="entry name" value="Glycos_transf_1"/>
    <property type="match status" value="1"/>
</dbReference>
<dbReference type="SUPFAM" id="SSF53756">
    <property type="entry name" value="UDP-Glycosyltransferase/glycogen phosphorylase"/>
    <property type="match status" value="1"/>
</dbReference>
<dbReference type="Gene3D" id="3.40.50.2000">
    <property type="entry name" value="Glycogen Phosphorylase B"/>
    <property type="match status" value="2"/>
</dbReference>
<protein>
    <submittedName>
        <fullName evidence="3">Glycosyl transferase</fullName>
    </submittedName>
</protein>
<keyword evidence="3" id="KW-0808">Transferase</keyword>
<evidence type="ECO:0000259" key="2">
    <source>
        <dbReference type="Pfam" id="PF13439"/>
    </source>
</evidence>
<feature type="domain" description="Glycosyl transferase family 1" evidence="1">
    <location>
        <begin position="190"/>
        <end position="361"/>
    </location>
</feature>
<evidence type="ECO:0000313" key="4">
    <source>
        <dbReference type="Proteomes" id="UP000642809"/>
    </source>
</evidence>
<dbReference type="EMBL" id="BMYF01000012">
    <property type="protein sequence ID" value="GHB40260.1"/>
    <property type="molecule type" value="Genomic_DNA"/>
</dbReference>
<gene>
    <name evidence="3" type="primary">csp2G</name>
    <name evidence="3" type="ORF">GCM10008106_21840</name>
</gene>
<evidence type="ECO:0000313" key="3">
    <source>
        <dbReference type="EMBL" id="GHB40260.1"/>
    </source>
</evidence>
<organism evidence="3 4">
    <name type="scientific">Mongoliitalea lutea</name>
    <dbReference type="NCBI Taxonomy" id="849756"/>
    <lineage>
        <taxon>Bacteria</taxon>
        <taxon>Pseudomonadati</taxon>
        <taxon>Bacteroidota</taxon>
        <taxon>Cytophagia</taxon>
        <taxon>Cytophagales</taxon>
        <taxon>Cyclobacteriaceae</taxon>
        <taxon>Mongoliitalea</taxon>
    </lineage>
</organism>